<keyword evidence="2" id="KW-1185">Reference proteome</keyword>
<dbReference type="Proteomes" id="UP000299102">
    <property type="component" value="Unassembled WGS sequence"/>
</dbReference>
<protein>
    <submittedName>
        <fullName evidence="1">Uncharacterized protein</fullName>
    </submittedName>
</protein>
<gene>
    <name evidence="1" type="ORF">EVAR_34308_1</name>
</gene>
<sequence>MSSGKFDFASCKDTVGKTESRNCFSVKDKCRKLQSKLKKTEKKNKKKEADDVKREKNIWWNQCSSLDKQNRNSNLDRGNCIYDKYKHYNSARGYRCVPITACGSVSLFSLLFEGSTTIARLSPSRARRLVTLFE</sequence>
<dbReference type="EMBL" id="BGZK01000320">
    <property type="protein sequence ID" value="GBP36565.1"/>
    <property type="molecule type" value="Genomic_DNA"/>
</dbReference>
<proteinExistence type="predicted"/>
<organism evidence="1 2">
    <name type="scientific">Eumeta variegata</name>
    <name type="common">Bagworm moth</name>
    <name type="synonym">Eumeta japonica</name>
    <dbReference type="NCBI Taxonomy" id="151549"/>
    <lineage>
        <taxon>Eukaryota</taxon>
        <taxon>Metazoa</taxon>
        <taxon>Ecdysozoa</taxon>
        <taxon>Arthropoda</taxon>
        <taxon>Hexapoda</taxon>
        <taxon>Insecta</taxon>
        <taxon>Pterygota</taxon>
        <taxon>Neoptera</taxon>
        <taxon>Endopterygota</taxon>
        <taxon>Lepidoptera</taxon>
        <taxon>Glossata</taxon>
        <taxon>Ditrysia</taxon>
        <taxon>Tineoidea</taxon>
        <taxon>Psychidae</taxon>
        <taxon>Oiketicinae</taxon>
        <taxon>Eumeta</taxon>
    </lineage>
</organism>
<name>A0A4C1VFU8_EUMVA</name>
<comment type="caution">
    <text evidence="1">The sequence shown here is derived from an EMBL/GenBank/DDBJ whole genome shotgun (WGS) entry which is preliminary data.</text>
</comment>
<accession>A0A4C1VFU8</accession>
<dbReference type="AlphaFoldDB" id="A0A4C1VFU8"/>
<evidence type="ECO:0000313" key="1">
    <source>
        <dbReference type="EMBL" id="GBP36565.1"/>
    </source>
</evidence>
<reference evidence="1 2" key="1">
    <citation type="journal article" date="2019" name="Commun. Biol.">
        <title>The bagworm genome reveals a unique fibroin gene that provides high tensile strength.</title>
        <authorList>
            <person name="Kono N."/>
            <person name="Nakamura H."/>
            <person name="Ohtoshi R."/>
            <person name="Tomita M."/>
            <person name="Numata K."/>
            <person name="Arakawa K."/>
        </authorList>
    </citation>
    <scope>NUCLEOTIDE SEQUENCE [LARGE SCALE GENOMIC DNA]</scope>
</reference>
<evidence type="ECO:0000313" key="2">
    <source>
        <dbReference type="Proteomes" id="UP000299102"/>
    </source>
</evidence>